<proteinExistence type="predicted"/>
<feature type="transmembrane region" description="Helical" evidence="1">
    <location>
        <begin position="162"/>
        <end position="179"/>
    </location>
</feature>
<sequence>MLGAFMTMRGLMIGIAVWLPAMVFVSVGWGQSKPNRVKPSYVPPYDATYVPSYDATYYPDYGPEIRKSLERLNPPERFVIESILAELATKSREEIFRLKLETDEVCQEIDCRGASPIRVGHYIEAYAEQRATDDARQNALRNAGAAERSAAAAESNKQIAEVALGFSFLSLLISFLTFWRASSGAKSVR</sequence>
<keyword evidence="1" id="KW-1133">Transmembrane helix</keyword>
<dbReference type="EMBL" id="CP019948">
    <property type="protein sequence ID" value="ARN80402.1"/>
    <property type="molecule type" value="Genomic_DNA"/>
</dbReference>
<organism evidence="2 3">
    <name type="scientific">Methylocystis bryophila</name>
    <dbReference type="NCBI Taxonomy" id="655015"/>
    <lineage>
        <taxon>Bacteria</taxon>
        <taxon>Pseudomonadati</taxon>
        <taxon>Pseudomonadota</taxon>
        <taxon>Alphaproteobacteria</taxon>
        <taxon>Hyphomicrobiales</taxon>
        <taxon>Methylocystaceae</taxon>
        <taxon>Methylocystis</taxon>
    </lineage>
</organism>
<dbReference type="KEGG" id="mbry:B1812_04135"/>
<gene>
    <name evidence="2" type="ORF">B1812_04135</name>
</gene>
<evidence type="ECO:0000313" key="3">
    <source>
        <dbReference type="Proteomes" id="UP000193978"/>
    </source>
</evidence>
<reference evidence="2 3" key="1">
    <citation type="submission" date="2017-02" db="EMBL/GenBank/DDBJ databases">
        <authorList>
            <person name="Peterson S.W."/>
        </authorList>
    </citation>
    <scope>NUCLEOTIDE SEQUENCE [LARGE SCALE GENOMIC DNA]</scope>
    <source>
        <strain evidence="2 3">S285</strain>
    </source>
</reference>
<dbReference type="Proteomes" id="UP000193978">
    <property type="component" value="Chromosome"/>
</dbReference>
<evidence type="ECO:0000313" key="2">
    <source>
        <dbReference type="EMBL" id="ARN80402.1"/>
    </source>
</evidence>
<protein>
    <submittedName>
        <fullName evidence="2">Uncharacterized protein</fullName>
    </submittedName>
</protein>
<evidence type="ECO:0000256" key="1">
    <source>
        <dbReference type="SAM" id="Phobius"/>
    </source>
</evidence>
<accession>A0A1W6MS71</accession>
<keyword evidence="1" id="KW-0812">Transmembrane</keyword>
<name>A0A1W6MS71_9HYPH</name>
<keyword evidence="3" id="KW-1185">Reference proteome</keyword>
<dbReference type="STRING" id="655015.B1812_04135"/>
<dbReference type="AlphaFoldDB" id="A0A1W6MS71"/>
<keyword evidence="1" id="KW-0472">Membrane</keyword>